<keyword evidence="1" id="KW-0378">Hydrolase</keyword>
<gene>
    <name evidence="1" type="ORF">G3M58_96945</name>
</gene>
<sequence length="30" mass="3404">MDVAWEDFGWERLGNGIGRRRLPGWDATAA</sequence>
<name>A0A6G3Y103_9ACTN</name>
<protein>
    <submittedName>
        <fullName evidence="1">MBL fold metallo-hydrolase</fullName>
    </submittedName>
</protein>
<organism evidence="1">
    <name type="scientific">Streptomyces sp. SID7499</name>
    <dbReference type="NCBI Taxonomy" id="2706086"/>
    <lineage>
        <taxon>Bacteria</taxon>
        <taxon>Bacillati</taxon>
        <taxon>Actinomycetota</taxon>
        <taxon>Actinomycetes</taxon>
        <taxon>Kitasatosporales</taxon>
        <taxon>Streptomycetaceae</taxon>
        <taxon>Streptomyces</taxon>
    </lineage>
</organism>
<accession>A0A6G3Y103</accession>
<feature type="non-terminal residue" evidence="1">
    <location>
        <position position="30"/>
    </location>
</feature>
<dbReference type="EMBL" id="JAAGMN010010514">
    <property type="protein sequence ID" value="NEE23736.1"/>
    <property type="molecule type" value="Genomic_DNA"/>
</dbReference>
<proteinExistence type="predicted"/>
<reference evidence="1" key="1">
    <citation type="submission" date="2020-01" db="EMBL/GenBank/DDBJ databases">
        <title>Insect and environment-associated Actinomycetes.</title>
        <authorList>
            <person name="Currrie C."/>
            <person name="Chevrette M."/>
            <person name="Carlson C."/>
            <person name="Stubbendieck R."/>
            <person name="Wendt-Pienkowski E."/>
        </authorList>
    </citation>
    <scope>NUCLEOTIDE SEQUENCE</scope>
    <source>
        <strain evidence="1">SID7499</strain>
    </source>
</reference>
<dbReference type="GO" id="GO:0016787">
    <property type="term" value="F:hydrolase activity"/>
    <property type="evidence" value="ECO:0007669"/>
    <property type="project" value="UniProtKB-KW"/>
</dbReference>
<comment type="caution">
    <text evidence="1">The sequence shown here is derived from an EMBL/GenBank/DDBJ whole genome shotgun (WGS) entry which is preliminary data.</text>
</comment>
<evidence type="ECO:0000313" key="1">
    <source>
        <dbReference type="EMBL" id="NEE23736.1"/>
    </source>
</evidence>
<dbReference type="AlphaFoldDB" id="A0A6G3Y103"/>